<organism evidence="1 2">
    <name type="scientific">Rangifer tarandus platyrhynchus</name>
    <name type="common">Svalbard reindeer</name>
    <dbReference type="NCBI Taxonomy" id="3082113"/>
    <lineage>
        <taxon>Eukaryota</taxon>
        <taxon>Metazoa</taxon>
        <taxon>Chordata</taxon>
        <taxon>Craniata</taxon>
        <taxon>Vertebrata</taxon>
        <taxon>Euteleostomi</taxon>
        <taxon>Mammalia</taxon>
        <taxon>Eutheria</taxon>
        <taxon>Laurasiatheria</taxon>
        <taxon>Artiodactyla</taxon>
        <taxon>Ruminantia</taxon>
        <taxon>Pecora</taxon>
        <taxon>Cervidae</taxon>
        <taxon>Odocoileinae</taxon>
        <taxon>Rangifer</taxon>
    </lineage>
</organism>
<proteinExistence type="predicted"/>
<evidence type="ECO:0000313" key="1">
    <source>
        <dbReference type="EMBL" id="CAI9694948.1"/>
    </source>
</evidence>
<dbReference type="EMBL" id="OX596098">
    <property type="protein sequence ID" value="CAI9694948.1"/>
    <property type="molecule type" value="Genomic_DNA"/>
</dbReference>
<evidence type="ECO:0000313" key="2">
    <source>
        <dbReference type="Proteomes" id="UP001162501"/>
    </source>
</evidence>
<accession>A0ACB0E3A9</accession>
<name>A0ACB0E3A9_RANTA</name>
<sequence>MRTAGGLGRPCLPEGLQRKGELVAPRNPRTRRSLAPPGRARAAGAASSLQTRPPLVLQLEERGESREVWGEVGGASHANAASKRKAEGEIQDNVTA</sequence>
<dbReference type="Proteomes" id="UP001162501">
    <property type="component" value="Chromosome 14"/>
</dbReference>
<gene>
    <name evidence="1" type="ORF">MRATA1EN3_LOCUS6161</name>
</gene>
<reference evidence="1" key="1">
    <citation type="submission" date="2023-05" db="EMBL/GenBank/DDBJ databases">
        <authorList>
            <consortium name="ELIXIR-Norway"/>
        </authorList>
    </citation>
    <scope>NUCLEOTIDE SEQUENCE</scope>
</reference>
<protein>
    <submittedName>
        <fullName evidence="1">Uncharacterized protein</fullName>
    </submittedName>
</protein>